<dbReference type="InterPro" id="IPR029016">
    <property type="entry name" value="GAF-like_dom_sf"/>
</dbReference>
<dbReference type="GO" id="GO:0003677">
    <property type="term" value="F:DNA binding"/>
    <property type="evidence" value="ECO:0007669"/>
    <property type="project" value="UniProtKB-KW"/>
</dbReference>
<keyword evidence="1" id="KW-0805">Transcription regulation</keyword>
<dbReference type="EMBL" id="CADCTC010000246">
    <property type="protein sequence ID" value="CAA9290208.1"/>
    <property type="molecule type" value="Genomic_DNA"/>
</dbReference>
<feature type="region of interest" description="Disordered" evidence="4">
    <location>
        <begin position="1"/>
        <end position="24"/>
    </location>
</feature>
<dbReference type="AlphaFoldDB" id="A0A6J4JXM6"/>
<feature type="domain" description="IclR-ED" evidence="6">
    <location>
        <begin position="88"/>
        <end position="270"/>
    </location>
</feature>
<dbReference type="InterPro" id="IPR036388">
    <property type="entry name" value="WH-like_DNA-bd_sf"/>
</dbReference>
<evidence type="ECO:0000256" key="2">
    <source>
        <dbReference type="ARBA" id="ARBA00023125"/>
    </source>
</evidence>
<dbReference type="PANTHER" id="PTHR30136">
    <property type="entry name" value="HELIX-TURN-HELIX TRANSCRIPTIONAL REGULATOR, ICLR FAMILY"/>
    <property type="match status" value="1"/>
</dbReference>
<keyword evidence="3" id="KW-0804">Transcription</keyword>
<dbReference type="InterPro" id="IPR036390">
    <property type="entry name" value="WH_DNA-bd_sf"/>
</dbReference>
<proteinExistence type="predicted"/>
<dbReference type="Pfam" id="PF09339">
    <property type="entry name" value="HTH_IclR"/>
    <property type="match status" value="1"/>
</dbReference>
<dbReference type="Pfam" id="PF01614">
    <property type="entry name" value="IclR_C"/>
    <property type="match status" value="1"/>
</dbReference>
<evidence type="ECO:0000259" key="6">
    <source>
        <dbReference type="PROSITE" id="PS51078"/>
    </source>
</evidence>
<evidence type="ECO:0000256" key="1">
    <source>
        <dbReference type="ARBA" id="ARBA00023015"/>
    </source>
</evidence>
<dbReference type="SUPFAM" id="SSF55781">
    <property type="entry name" value="GAF domain-like"/>
    <property type="match status" value="1"/>
</dbReference>
<gene>
    <name evidence="7" type="ORF">AVDCRST_MAG77-4613</name>
</gene>
<dbReference type="SMART" id="SM00346">
    <property type="entry name" value="HTH_ICLR"/>
    <property type="match status" value="1"/>
</dbReference>
<dbReference type="GO" id="GO:0045892">
    <property type="term" value="P:negative regulation of DNA-templated transcription"/>
    <property type="evidence" value="ECO:0007669"/>
    <property type="project" value="TreeGrafter"/>
</dbReference>
<dbReference type="PANTHER" id="PTHR30136:SF35">
    <property type="entry name" value="HTH-TYPE TRANSCRIPTIONAL REGULATOR RV1719"/>
    <property type="match status" value="1"/>
</dbReference>
<dbReference type="SUPFAM" id="SSF46785">
    <property type="entry name" value="Winged helix' DNA-binding domain"/>
    <property type="match status" value="1"/>
</dbReference>
<dbReference type="InterPro" id="IPR005471">
    <property type="entry name" value="Tscrpt_reg_IclR_N"/>
</dbReference>
<evidence type="ECO:0008006" key="8">
    <source>
        <dbReference type="Google" id="ProtNLM"/>
    </source>
</evidence>
<dbReference type="InterPro" id="IPR050707">
    <property type="entry name" value="HTH_MetabolicPath_Reg"/>
</dbReference>
<evidence type="ECO:0000256" key="3">
    <source>
        <dbReference type="ARBA" id="ARBA00023163"/>
    </source>
</evidence>
<reference evidence="7" key="1">
    <citation type="submission" date="2020-02" db="EMBL/GenBank/DDBJ databases">
        <authorList>
            <person name="Meier V. D."/>
        </authorList>
    </citation>
    <scope>NUCLEOTIDE SEQUENCE</scope>
    <source>
        <strain evidence="7">AVDCRST_MAG77</strain>
    </source>
</reference>
<sequence length="275" mass="29688">MTAVASLSVPDNHGSDDKGKVPRAQTRSLKRGLAALDYVAVAGEVGVSDLATALHLPRASAHILLTTLLESGYVRQSGRRGRYRLDLQVLPLAHAVLKHMPVRERAAPLLHELASRTGQATYLAVLFRNQVINIDRIHPTPSPEARADLGQVNPAYASAMGKVLLAHLQPEELEEYLATIVLAPLTEQTITSVDTLRRELEEVGRRGYALSDGELRPRVRSVSAPVFSYDGNTVAAICALHSTPFGSPPDQTLIQAVIDTASHISYTLGYGAKPE</sequence>
<accession>A0A6J4JXM6</accession>
<evidence type="ECO:0000313" key="7">
    <source>
        <dbReference type="EMBL" id="CAA9290208.1"/>
    </source>
</evidence>
<dbReference type="GO" id="GO:0003700">
    <property type="term" value="F:DNA-binding transcription factor activity"/>
    <property type="evidence" value="ECO:0007669"/>
    <property type="project" value="TreeGrafter"/>
</dbReference>
<feature type="domain" description="HTH iclR-type" evidence="5">
    <location>
        <begin position="26"/>
        <end position="87"/>
    </location>
</feature>
<evidence type="ECO:0000256" key="4">
    <source>
        <dbReference type="SAM" id="MobiDB-lite"/>
    </source>
</evidence>
<dbReference type="InterPro" id="IPR014757">
    <property type="entry name" value="Tscrpt_reg_IclR_C"/>
</dbReference>
<evidence type="ECO:0000259" key="5">
    <source>
        <dbReference type="PROSITE" id="PS51077"/>
    </source>
</evidence>
<organism evidence="7">
    <name type="scientific">uncultured Chloroflexota bacterium</name>
    <dbReference type="NCBI Taxonomy" id="166587"/>
    <lineage>
        <taxon>Bacteria</taxon>
        <taxon>Bacillati</taxon>
        <taxon>Chloroflexota</taxon>
        <taxon>environmental samples</taxon>
    </lineage>
</organism>
<dbReference type="Gene3D" id="1.10.10.10">
    <property type="entry name" value="Winged helix-like DNA-binding domain superfamily/Winged helix DNA-binding domain"/>
    <property type="match status" value="1"/>
</dbReference>
<name>A0A6J4JXM6_9CHLR</name>
<dbReference type="Gene3D" id="3.30.450.40">
    <property type="match status" value="1"/>
</dbReference>
<dbReference type="PROSITE" id="PS51078">
    <property type="entry name" value="ICLR_ED"/>
    <property type="match status" value="1"/>
</dbReference>
<keyword evidence="2" id="KW-0238">DNA-binding</keyword>
<dbReference type="PROSITE" id="PS51077">
    <property type="entry name" value="HTH_ICLR"/>
    <property type="match status" value="1"/>
</dbReference>
<protein>
    <recommendedName>
        <fullName evidence="8">Transcriptional regulator, IclR family</fullName>
    </recommendedName>
</protein>